<comment type="caution">
    <text evidence="1">The sequence shown here is derived from an EMBL/GenBank/DDBJ whole genome shotgun (WGS) entry which is preliminary data.</text>
</comment>
<dbReference type="EMBL" id="QGGR01000008">
    <property type="protein sequence ID" value="PWK47077.1"/>
    <property type="molecule type" value="Genomic_DNA"/>
</dbReference>
<accession>A0A316FY98</accession>
<evidence type="ECO:0000313" key="2">
    <source>
        <dbReference type="Proteomes" id="UP000245697"/>
    </source>
</evidence>
<proteinExistence type="predicted"/>
<keyword evidence="2" id="KW-1185">Reference proteome</keyword>
<dbReference type="Proteomes" id="UP000245697">
    <property type="component" value="Unassembled WGS sequence"/>
</dbReference>
<name>A0A316FY98_9ACTN</name>
<dbReference type="OrthoDB" id="3577809at2"/>
<dbReference type="RefSeq" id="WP_109594661.1">
    <property type="nucleotide sequence ID" value="NZ_BONA01000049.1"/>
</dbReference>
<dbReference type="AlphaFoldDB" id="A0A316FY98"/>
<reference evidence="1 2" key="1">
    <citation type="submission" date="2018-05" db="EMBL/GenBank/DDBJ databases">
        <title>Genomic Encyclopedia of Archaeal and Bacterial Type Strains, Phase II (KMG-II): from individual species to whole genera.</title>
        <authorList>
            <person name="Goeker M."/>
        </authorList>
    </citation>
    <scope>NUCLEOTIDE SEQUENCE [LARGE SCALE GENOMIC DNA]</scope>
    <source>
        <strain evidence="1 2">DSM 45184</strain>
    </source>
</reference>
<evidence type="ECO:0000313" key="1">
    <source>
        <dbReference type="EMBL" id="PWK47077.1"/>
    </source>
</evidence>
<sequence>MQNSDISELSLTAIAYSCSTGTCPTVYATNRGTIMVQGYTVTADQARIAGVDMPTGEQMVEIPLALLAEAAHLAKQP</sequence>
<gene>
    <name evidence="1" type="ORF">BC793_108192</name>
</gene>
<organism evidence="1 2">
    <name type="scientific">Actinoplanes xinjiangensis</name>
    <dbReference type="NCBI Taxonomy" id="512350"/>
    <lineage>
        <taxon>Bacteria</taxon>
        <taxon>Bacillati</taxon>
        <taxon>Actinomycetota</taxon>
        <taxon>Actinomycetes</taxon>
        <taxon>Micromonosporales</taxon>
        <taxon>Micromonosporaceae</taxon>
        <taxon>Actinoplanes</taxon>
    </lineage>
</organism>
<protein>
    <submittedName>
        <fullName evidence="1">Uncharacterized protein</fullName>
    </submittedName>
</protein>